<dbReference type="SUPFAM" id="SSF52374">
    <property type="entry name" value="Nucleotidylyl transferase"/>
    <property type="match status" value="1"/>
</dbReference>
<organism evidence="4 5">
    <name type="scientific">Exobacillus caeni</name>
    <dbReference type="NCBI Taxonomy" id="2574798"/>
    <lineage>
        <taxon>Bacteria</taxon>
        <taxon>Bacillati</taxon>
        <taxon>Bacillota</taxon>
        <taxon>Bacilli</taxon>
        <taxon>Bacillales</taxon>
        <taxon>Guptibacillaceae</taxon>
        <taxon>Exobacillus</taxon>
    </lineage>
</organism>
<keyword evidence="3" id="KW-0963">Cytoplasm</keyword>
<dbReference type="EMBL" id="SWLG01000005">
    <property type="protein sequence ID" value="TLS37644.1"/>
    <property type="molecule type" value="Genomic_DNA"/>
</dbReference>
<dbReference type="EC" id="6.3.4.-" evidence="3"/>
<keyword evidence="3" id="KW-0547">Nucleotide-binding</keyword>
<feature type="binding site" evidence="3">
    <location>
        <position position="162"/>
    </location>
    <ligand>
        <name>ATP</name>
        <dbReference type="ChEBI" id="CHEBI:30616"/>
    </ligand>
</feature>
<dbReference type="HAMAP" id="MF_01539">
    <property type="entry name" value="TmcAL"/>
    <property type="match status" value="1"/>
</dbReference>
<dbReference type="PANTHER" id="PTHR37825:SF1">
    <property type="entry name" value="TRNA(MET) CYTIDINE ACETATE LIGASE"/>
    <property type="match status" value="1"/>
</dbReference>
<evidence type="ECO:0000256" key="3">
    <source>
        <dbReference type="HAMAP-Rule" id="MF_01539"/>
    </source>
</evidence>
<comment type="caution">
    <text evidence="3">Lacks conserved residue(s) required for the propagation of feature annotation.</text>
</comment>
<dbReference type="AlphaFoldDB" id="A0A5R9FAS4"/>
<feature type="binding site" evidence="3">
    <location>
        <begin position="7"/>
        <end position="20"/>
    </location>
    <ligand>
        <name>ATP</name>
        <dbReference type="ChEBI" id="CHEBI:30616"/>
    </ligand>
</feature>
<proteinExistence type="inferred from homology"/>
<comment type="catalytic activity">
    <reaction evidence="3">
        <text>cytidine(34) in elongator tRNA(Met) + acetate + ATP = N(4)-acetylcytidine(34) in elongator tRNA(Met) + AMP + diphosphate</text>
        <dbReference type="Rhea" id="RHEA:58144"/>
        <dbReference type="Rhea" id="RHEA-COMP:10693"/>
        <dbReference type="Rhea" id="RHEA-COMP:10694"/>
        <dbReference type="ChEBI" id="CHEBI:30089"/>
        <dbReference type="ChEBI" id="CHEBI:30616"/>
        <dbReference type="ChEBI" id="CHEBI:33019"/>
        <dbReference type="ChEBI" id="CHEBI:74900"/>
        <dbReference type="ChEBI" id="CHEBI:82748"/>
        <dbReference type="ChEBI" id="CHEBI:456215"/>
    </reaction>
</comment>
<keyword evidence="1 3" id="KW-0436">Ligase</keyword>
<keyword evidence="3" id="KW-0820">tRNA-binding</keyword>
<reference evidence="4 5" key="1">
    <citation type="submission" date="2019-04" db="EMBL/GenBank/DDBJ databases">
        <title>Bacillus caeni sp. nov., a bacterium isolated from mangrove sediment.</title>
        <authorList>
            <person name="Huang H."/>
            <person name="Mo K."/>
            <person name="Hu Y."/>
        </authorList>
    </citation>
    <scope>NUCLEOTIDE SEQUENCE [LARGE SCALE GENOMIC DNA]</scope>
    <source>
        <strain evidence="4 5">HB172195</strain>
    </source>
</reference>
<name>A0A5R9FAS4_9BACL</name>
<dbReference type="Pfam" id="PF05636">
    <property type="entry name" value="HIGH_NTase1"/>
    <property type="match status" value="1"/>
</dbReference>
<dbReference type="NCBIfam" id="NF010191">
    <property type="entry name" value="PRK13670.1"/>
    <property type="match status" value="1"/>
</dbReference>
<comment type="similarity">
    <text evidence="3">Belongs to the TmcAL family.</text>
</comment>
<dbReference type="GO" id="GO:0005524">
    <property type="term" value="F:ATP binding"/>
    <property type="evidence" value="ECO:0007669"/>
    <property type="project" value="UniProtKB-KW"/>
</dbReference>
<dbReference type="InterPro" id="IPR014729">
    <property type="entry name" value="Rossmann-like_a/b/a_fold"/>
</dbReference>
<evidence type="ECO:0000313" key="5">
    <source>
        <dbReference type="Proteomes" id="UP000308230"/>
    </source>
</evidence>
<keyword evidence="4" id="KW-0808">Transferase</keyword>
<keyword evidence="2 3" id="KW-0819">tRNA processing</keyword>
<dbReference type="OrthoDB" id="9769796at2"/>
<keyword evidence="3" id="KW-0067">ATP-binding</keyword>
<protein>
    <recommendedName>
        <fullName evidence="3">tRNA(Met) cytidine acetate ligase</fullName>
        <ecNumber evidence="3">6.3.4.-</ecNumber>
    </recommendedName>
</protein>
<dbReference type="PANTHER" id="PTHR37825">
    <property type="entry name" value="TRNA(MET) CYTIDINE ACETATE LIGASE"/>
    <property type="match status" value="1"/>
</dbReference>
<dbReference type="GO" id="GO:0000049">
    <property type="term" value="F:tRNA binding"/>
    <property type="evidence" value="ECO:0007669"/>
    <property type="project" value="UniProtKB-KW"/>
</dbReference>
<evidence type="ECO:0000313" key="4">
    <source>
        <dbReference type="EMBL" id="TLS37644.1"/>
    </source>
</evidence>
<sequence length="413" mass="47401">MKAAGIIVEYNPFHNGHFYHLQETKKHSNAEVIVAVMSGYFLQRGEPALVDKWTRTKMALQNGADIVVELPYAFATQKAEIFAGGAVSILDSLFVSELVFGSEEGKIDPFLNTVTLLDDQRAEYDSLVKEYIHKGHSYPKSTSLAFQELKGTNHCADLSQPNNILGYHYVKAIHDQNSSIKPETVLRTKAGYHDAEFSDASIASATSIRKKLLFEKEPIGSVESYLPERSFIHLKHFIKQYQFLHGWNRLFPYLKYRLLTAGRQELSAVYEAEEGLENRLVECVRTAASFEEFMEHVKTKRYTWTRLQRLCVHVLTNARKSDMSPALETGKASYIKLLGMSKSGQEYLGTIKKRSRLPIISNQNQYEDPFIQLDRKAADCYALGFPEHFRKEWLQKEYTTSPIRYDEINRKFQ</sequence>
<dbReference type="GO" id="GO:0016740">
    <property type="term" value="F:transferase activity"/>
    <property type="evidence" value="ECO:0007669"/>
    <property type="project" value="UniProtKB-KW"/>
</dbReference>
<keyword evidence="3" id="KW-0694">RNA-binding</keyword>
<dbReference type="Proteomes" id="UP000308230">
    <property type="component" value="Unassembled WGS sequence"/>
</dbReference>
<feature type="binding site" evidence="3">
    <location>
        <position position="187"/>
    </location>
    <ligand>
        <name>ATP</name>
        <dbReference type="ChEBI" id="CHEBI:30616"/>
    </ligand>
</feature>
<comment type="subcellular location">
    <subcellularLocation>
        <location evidence="3">Cytoplasm</location>
    </subcellularLocation>
</comment>
<evidence type="ECO:0000256" key="1">
    <source>
        <dbReference type="ARBA" id="ARBA00022598"/>
    </source>
</evidence>
<comment type="caution">
    <text evidence="4">The sequence shown here is derived from an EMBL/GenBank/DDBJ whole genome shotgun (WGS) entry which is preliminary data.</text>
</comment>
<evidence type="ECO:0000256" key="2">
    <source>
        <dbReference type="ARBA" id="ARBA00022694"/>
    </source>
</evidence>
<dbReference type="InterPro" id="IPR008513">
    <property type="entry name" value="tRNA(Met)_cyd_acetate_ligase"/>
</dbReference>
<dbReference type="GO" id="GO:0006400">
    <property type="term" value="P:tRNA modification"/>
    <property type="evidence" value="ECO:0007669"/>
    <property type="project" value="UniProtKB-UniRule"/>
</dbReference>
<dbReference type="RefSeq" id="WP_138124937.1">
    <property type="nucleotide sequence ID" value="NZ_SWLG01000005.1"/>
</dbReference>
<keyword evidence="5" id="KW-1185">Reference proteome</keyword>
<gene>
    <name evidence="3" type="primary">tmcAL</name>
    <name evidence="4" type="ORF">FCL54_07390</name>
</gene>
<comment type="function">
    <text evidence="3">Catalyzes the formation of N(4)-acetylcytidine (ac(4)C) at the wobble position of elongator tRNA(Met), using acetate and ATP as substrates. First activates an acetate ion to form acetyladenylate (Ac-AMP) and then transfers the acetyl group to tRNA to form ac(4)C34.</text>
</comment>
<feature type="binding site" evidence="3">
    <location>
        <position position="101"/>
    </location>
    <ligand>
        <name>ATP</name>
        <dbReference type="ChEBI" id="CHEBI:30616"/>
    </ligand>
</feature>
<dbReference type="GO" id="GO:0005737">
    <property type="term" value="C:cytoplasm"/>
    <property type="evidence" value="ECO:0007669"/>
    <property type="project" value="UniProtKB-SubCell"/>
</dbReference>
<dbReference type="Gene3D" id="3.40.50.620">
    <property type="entry name" value="HUPs"/>
    <property type="match status" value="1"/>
</dbReference>
<accession>A0A5R9FAS4</accession>
<dbReference type="GO" id="GO:0016879">
    <property type="term" value="F:ligase activity, forming carbon-nitrogen bonds"/>
    <property type="evidence" value="ECO:0007669"/>
    <property type="project" value="UniProtKB-UniRule"/>
</dbReference>